<reference evidence="2 3" key="1">
    <citation type="submission" date="2022-10" db="EMBL/GenBank/DDBJ databases">
        <title>Defluviimonas sp. nov., isolated from ocean surface sediments.</title>
        <authorList>
            <person name="He W."/>
            <person name="Wang L."/>
            <person name="Zhang D.-F."/>
        </authorList>
    </citation>
    <scope>NUCLEOTIDE SEQUENCE [LARGE SCALE GENOMIC DNA]</scope>
    <source>
        <strain evidence="2 3">WL0050</strain>
    </source>
</reference>
<evidence type="ECO:0000313" key="2">
    <source>
        <dbReference type="EMBL" id="MCV2873299.1"/>
    </source>
</evidence>
<sequence>MTTGSAQGRRTAAKITLAGYATAPGRGRRQTPPTGRGVASWSHDDVIDRMVEALRWLRRYAPRAMGRGMVSSRVSRAFLADEAAHAEAGWGLIERADGPEPDREIELPPTPRQISGHERALTWLTLYVPDPELRRVLAIWLGCKAHKRDFRRALEARGIPRASAYRYRDRALTMIAGVLSRSDEPKTIPR</sequence>
<feature type="compositionally biased region" description="Low complexity" evidence="1">
    <location>
        <begin position="22"/>
        <end position="37"/>
    </location>
</feature>
<gene>
    <name evidence="2" type="ORF">OEZ71_13450</name>
</gene>
<feature type="region of interest" description="Disordered" evidence="1">
    <location>
        <begin position="20"/>
        <end position="40"/>
    </location>
</feature>
<dbReference type="EMBL" id="JAOWKZ010000003">
    <property type="protein sequence ID" value="MCV2873299.1"/>
    <property type="molecule type" value="Genomic_DNA"/>
</dbReference>
<protein>
    <submittedName>
        <fullName evidence="2">Uncharacterized protein</fullName>
    </submittedName>
</protein>
<comment type="caution">
    <text evidence="2">The sequence shown here is derived from an EMBL/GenBank/DDBJ whole genome shotgun (WGS) entry which is preliminary data.</text>
</comment>
<name>A0ABT2ZQM7_9RHOB</name>
<evidence type="ECO:0000313" key="3">
    <source>
        <dbReference type="Proteomes" id="UP001652564"/>
    </source>
</evidence>
<evidence type="ECO:0000256" key="1">
    <source>
        <dbReference type="SAM" id="MobiDB-lite"/>
    </source>
</evidence>
<dbReference type="Proteomes" id="UP001652564">
    <property type="component" value="Unassembled WGS sequence"/>
</dbReference>
<accession>A0ABT2ZQM7</accession>
<proteinExistence type="predicted"/>
<dbReference type="RefSeq" id="WP_263740506.1">
    <property type="nucleotide sequence ID" value="NZ_JAOWKZ010000003.1"/>
</dbReference>
<organism evidence="2 3">
    <name type="scientific">Albidovulum litorale</name>
    <dbReference type="NCBI Taxonomy" id="2984134"/>
    <lineage>
        <taxon>Bacteria</taxon>
        <taxon>Pseudomonadati</taxon>
        <taxon>Pseudomonadota</taxon>
        <taxon>Alphaproteobacteria</taxon>
        <taxon>Rhodobacterales</taxon>
        <taxon>Paracoccaceae</taxon>
        <taxon>Albidovulum</taxon>
    </lineage>
</organism>
<keyword evidence="3" id="KW-1185">Reference proteome</keyword>